<dbReference type="Pfam" id="PF19054">
    <property type="entry name" value="DUF5753"/>
    <property type="match status" value="1"/>
</dbReference>
<sequence>MTVELSPDDATDPGLSPLRNFGNEVMLERMRMNMSRVELGRAVACGESLVAKIERGDRVPQREFAEGCDRVFPYANGRFVRLWRLVIRYAYPPWFRPYVALEEKATMVRMFNPQLIPGLVQTPDYARAILRTGRPDNLDELLTARLERQRILVREDKPPANLRLVLNEAVLRNVVGDPAIMRGQLAHLRDLGEVPRNRVQIIPDRGRHHGYQCPFGLLSFSEGADVAHVDGFPRGYVLAEPDDVSAAQGAYDLLTAMAASPDESAELIGVILKGCYP</sequence>
<keyword evidence="3" id="KW-1185">Reference proteome</keyword>
<evidence type="ECO:0000313" key="3">
    <source>
        <dbReference type="Proteomes" id="UP000318052"/>
    </source>
</evidence>
<name>A0ABY3GXG4_9ACTN</name>
<proteinExistence type="predicted"/>
<reference evidence="3" key="1">
    <citation type="journal article" date="2019" name="Microbiol. Resour. Announc.">
        <title>Draft Genomic Sequences of Streptomyces misionensis and Streptomyces albidoflavus, bacteria applied for phytopathogen biocontrol.</title>
        <authorList>
            <person name="Pylro V."/>
            <person name="Dias A."/>
            <person name="Andreote F."/>
            <person name="Varani A."/>
            <person name="Andreote C."/>
            <person name="Bernardo E."/>
            <person name="Martins T."/>
        </authorList>
    </citation>
    <scope>NUCLEOTIDE SEQUENCE [LARGE SCALE GENOMIC DNA]</scope>
    <source>
        <strain evidence="3">77</strain>
    </source>
</reference>
<dbReference type="SUPFAM" id="SSF47413">
    <property type="entry name" value="lambda repressor-like DNA-binding domains"/>
    <property type="match status" value="1"/>
</dbReference>
<gene>
    <name evidence="2" type="ORF">FRZ02_17780</name>
</gene>
<evidence type="ECO:0000313" key="2">
    <source>
        <dbReference type="EMBL" id="TWV23203.1"/>
    </source>
</evidence>
<dbReference type="InterPro" id="IPR043917">
    <property type="entry name" value="DUF5753"/>
</dbReference>
<dbReference type="InterPro" id="IPR001387">
    <property type="entry name" value="Cro/C1-type_HTH"/>
</dbReference>
<feature type="domain" description="DUF5753" evidence="1">
    <location>
        <begin position="95"/>
        <end position="268"/>
    </location>
</feature>
<evidence type="ECO:0000259" key="1">
    <source>
        <dbReference type="Pfam" id="PF19054"/>
    </source>
</evidence>
<dbReference type="InterPro" id="IPR010982">
    <property type="entry name" value="Lambda_DNA-bd_dom_sf"/>
</dbReference>
<organism evidence="2 3">
    <name type="scientific">Streptomyces albidoflavus</name>
    <dbReference type="NCBI Taxonomy" id="1886"/>
    <lineage>
        <taxon>Bacteria</taxon>
        <taxon>Bacillati</taxon>
        <taxon>Actinomycetota</taxon>
        <taxon>Actinomycetes</taxon>
        <taxon>Kitasatosporales</taxon>
        <taxon>Streptomycetaceae</taxon>
        <taxon>Streptomyces</taxon>
        <taxon>Streptomyces albidoflavus group</taxon>
    </lineage>
</organism>
<protein>
    <submittedName>
        <fullName evidence="2">Helix-turn-helix transcriptional regulator</fullName>
    </submittedName>
</protein>
<accession>A0ABY3GXG4</accession>
<dbReference type="EMBL" id="VOGX01000029">
    <property type="protein sequence ID" value="TWV23203.1"/>
    <property type="molecule type" value="Genomic_DNA"/>
</dbReference>
<dbReference type="RefSeq" id="WP_146581863.1">
    <property type="nucleotide sequence ID" value="NZ_JBEXKF010000037.1"/>
</dbReference>
<comment type="caution">
    <text evidence="2">The sequence shown here is derived from an EMBL/GenBank/DDBJ whole genome shotgun (WGS) entry which is preliminary data.</text>
</comment>
<dbReference type="CDD" id="cd00093">
    <property type="entry name" value="HTH_XRE"/>
    <property type="match status" value="1"/>
</dbReference>
<dbReference type="Proteomes" id="UP000318052">
    <property type="component" value="Unassembled WGS sequence"/>
</dbReference>